<evidence type="ECO:0000256" key="2">
    <source>
        <dbReference type="PIRSR" id="PIRSR006232-1"/>
    </source>
</evidence>
<protein>
    <submittedName>
        <fullName evidence="6">Quercetin 2,3-dioxygenase</fullName>
        <ecNumber evidence="6">1.13.11.24</ecNumber>
    </submittedName>
</protein>
<feature type="domain" description="Pirin N-terminal" evidence="4">
    <location>
        <begin position="13"/>
        <end position="120"/>
    </location>
</feature>
<comment type="similarity">
    <text evidence="1 3">Belongs to the pirin family.</text>
</comment>
<evidence type="ECO:0000259" key="4">
    <source>
        <dbReference type="Pfam" id="PF02678"/>
    </source>
</evidence>
<keyword evidence="6" id="KW-0223">Dioxygenase</keyword>
<name>A0A380C722_SPHSI</name>
<organism evidence="6 7">
    <name type="scientific">Sphingobacterium spiritivorum</name>
    <name type="common">Flavobacterium spiritivorum</name>
    <dbReference type="NCBI Taxonomy" id="258"/>
    <lineage>
        <taxon>Bacteria</taxon>
        <taxon>Pseudomonadati</taxon>
        <taxon>Bacteroidota</taxon>
        <taxon>Sphingobacteriia</taxon>
        <taxon>Sphingobacteriales</taxon>
        <taxon>Sphingobacteriaceae</taxon>
        <taxon>Sphingobacterium</taxon>
    </lineage>
</organism>
<keyword evidence="2" id="KW-0408">Iron</keyword>
<evidence type="ECO:0000256" key="3">
    <source>
        <dbReference type="RuleBase" id="RU003457"/>
    </source>
</evidence>
<evidence type="ECO:0000259" key="5">
    <source>
        <dbReference type="Pfam" id="PF17954"/>
    </source>
</evidence>
<feature type="binding site" evidence="2">
    <location>
        <position position="104"/>
    </location>
    <ligand>
        <name>Fe cation</name>
        <dbReference type="ChEBI" id="CHEBI:24875"/>
    </ligand>
</feature>
<dbReference type="Pfam" id="PF17954">
    <property type="entry name" value="Pirin_C_2"/>
    <property type="match status" value="1"/>
</dbReference>
<dbReference type="EMBL" id="UGYW01000002">
    <property type="protein sequence ID" value="SUJ14121.1"/>
    <property type="molecule type" value="Genomic_DNA"/>
</dbReference>
<evidence type="ECO:0000256" key="1">
    <source>
        <dbReference type="ARBA" id="ARBA00008416"/>
    </source>
</evidence>
<dbReference type="InterPro" id="IPR003829">
    <property type="entry name" value="Pirin_N_dom"/>
</dbReference>
<feature type="binding site" evidence="2">
    <location>
        <position position="60"/>
    </location>
    <ligand>
        <name>Fe cation</name>
        <dbReference type="ChEBI" id="CHEBI:24875"/>
    </ligand>
</feature>
<dbReference type="InterPro" id="IPR014710">
    <property type="entry name" value="RmlC-like_jellyroll"/>
</dbReference>
<feature type="domain" description="Quercetin 2,3-dioxygenase C-terminal cupin" evidence="5">
    <location>
        <begin position="148"/>
        <end position="234"/>
    </location>
</feature>
<keyword evidence="6" id="KW-0560">Oxidoreductase</keyword>
<dbReference type="PANTHER" id="PTHR43212">
    <property type="entry name" value="QUERCETIN 2,3-DIOXYGENASE"/>
    <property type="match status" value="1"/>
</dbReference>
<dbReference type="RefSeq" id="WP_115170238.1">
    <property type="nucleotide sequence ID" value="NZ_UGYW01000002.1"/>
</dbReference>
<feature type="binding site" evidence="2">
    <location>
        <position position="58"/>
    </location>
    <ligand>
        <name>Fe cation</name>
        <dbReference type="ChEBI" id="CHEBI:24875"/>
    </ligand>
</feature>
<dbReference type="AlphaFoldDB" id="A0A380C722"/>
<reference evidence="6 7" key="1">
    <citation type="submission" date="2018-06" db="EMBL/GenBank/DDBJ databases">
        <authorList>
            <consortium name="Pathogen Informatics"/>
            <person name="Doyle S."/>
        </authorList>
    </citation>
    <scope>NUCLEOTIDE SEQUENCE [LARGE SCALE GENOMIC DNA]</scope>
    <source>
        <strain evidence="6 7">NCTC11388</strain>
    </source>
</reference>
<sequence>MQKIIHRAESRGHADFGWLKSYHSFSFGQYYNPDNIHFGALRVLNDDHVAAGQGFGRHPHDNMEIVSIPLSGTLAHSDSMGHGKDIQTGDVQIMSAGTGIQHSEFNGSKTDDVKFLQIWIIPKEADIEPRYDQKSYAHLDKENKWITIVSPDEADANAVWINQDSWFNLADLQKGNTLAYHLHHQTNGIYLFVLEGNVSVGGEQLGRRDAIGIHDSGNISIEANADAQLLLIEVPMF</sequence>
<proteinExistence type="inferred from homology"/>
<dbReference type="InterPro" id="IPR011051">
    <property type="entry name" value="RmlC_Cupin_sf"/>
</dbReference>
<dbReference type="Pfam" id="PF02678">
    <property type="entry name" value="Pirin"/>
    <property type="match status" value="1"/>
</dbReference>
<dbReference type="GO" id="GO:0046872">
    <property type="term" value="F:metal ion binding"/>
    <property type="evidence" value="ECO:0007669"/>
    <property type="project" value="UniProtKB-KW"/>
</dbReference>
<dbReference type="InterPro" id="IPR012093">
    <property type="entry name" value="Pirin"/>
</dbReference>
<dbReference type="PANTHER" id="PTHR43212:SF3">
    <property type="entry name" value="QUERCETIN 2,3-DIOXYGENASE"/>
    <property type="match status" value="1"/>
</dbReference>
<dbReference type="GO" id="GO:0008127">
    <property type="term" value="F:quercetin 2,3-dioxygenase activity"/>
    <property type="evidence" value="ECO:0007669"/>
    <property type="project" value="UniProtKB-EC"/>
</dbReference>
<keyword evidence="2" id="KW-0479">Metal-binding</keyword>
<comment type="cofactor">
    <cofactor evidence="2">
        <name>Fe cation</name>
        <dbReference type="ChEBI" id="CHEBI:24875"/>
    </cofactor>
    <text evidence="2">Binds 1 Fe cation per subunit.</text>
</comment>
<dbReference type="Gene3D" id="2.60.120.10">
    <property type="entry name" value="Jelly Rolls"/>
    <property type="match status" value="2"/>
</dbReference>
<dbReference type="PIRSF" id="PIRSF006232">
    <property type="entry name" value="Pirin"/>
    <property type="match status" value="1"/>
</dbReference>
<evidence type="ECO:0000313" key="6">
    <source>
        <dbReference type="EMBL" id="SUJ14121.1"/>
    </source>
</evidence>
<dbReference type="CDD" id="cd02910">
    <property type="entry name" value="cupin_Yhhw_N"/>
    <property type="match status" value="1"/>
</dbReference>
<evidence type="ECO:0000313" key="7">
    <source>
        <dbReference type="Proteomes" id="UP000254893"/>
    </source>
</evidence>
<feature type="binding site" evidence="2">
    <location>
        <position position="102"/>
    </location>
    <ligand>
        <name>Fe cation</name>
        <dbReference type="ChEBI" id="CHEBI:24875"/>
    </ligand>
</feature>
<gene>
    <name evidence="6" type="primary">yhhW_1</name>
    <name evidence="6" type="ORF">NCTC11388_02357</name>
</gene>
<dbReference type="InterPro" id="IPR041602">
    <property type="entry name" value="Quercetinase_C"/>
</dbReference>
<dbReference type="EC" id="1.13.11.24" evidence="6"/>
<dbReference type="SUPFAM" id="SSF51182">
    <property type="entry name" value="RmlC-like cupins"/>
    <property type="match status" value="1"/>
</dbReference>
<accession>A0A380C722</accession>
<dbReference type="Proteomes" id="UP000254893">
    <property type="component" value="Unassembled WGS sequence"/>
</dbReference>